<feature type="domain" description="Lantibiotic dehydratase N-terminal" evidence="1">
    <location>
        <begin position="35"/>
        <end position="668"/>
    </location>
</feature>
<name>A0A0X8X3C7_9SPHI</name>
<evidence type="ECO:0000259" key="1">
    <source>
        <dbReference type="Pfam" id="PF04738"/>
    </source>
</evidence>
<gene>
    <name evidence="3" type="ORF">MgSA37_03131</name>
</gene>
<dbReference type="Pfam" id="PF14028">
    <property type="entry name" value="Lant_dehydr_C"/>
    <property type="match status" value="1"/>
</dbReference>
<protein>
    <submittedName>
        <fullName evidence="3">Uncharacterized protein</fullName>
    </submittedName>
</protein>
<dbReference type="NCBIfam" id="TIGR03891">
    <property type="entry name" value="thiopep_ocin"/>
    <property type="match status" value="1"/>
</dbReference>
<accession>A0A0X8X3C7</accession>
<reference evidence="3 4" key="1">
    <citation type="submission" date="2015-12" db="EMBL/GenBank/DDBJ databases">
        <title>Genome sequence of Mucilaginibacter gotjawali.</title>
        <authorList>
            <person name="Lee J.S."/>
            <person name="Lee K.C."/>
            <person name="Kim K.K."/>
            <person name="Lee B.W."/>
        </authorList>
    </citation>
    <scope>NUCLEOTIDE SEQUENCE [LARGE SCALE GENOMIC DNA]</scope>
    <source>
        <strain evidence="3 4">SA3-7</strain>
    </source>
</reference>
<dbReference type="OrthoDB" id="1273722at2"/>
<dbReference type="Proteomes" id="UP000218263">
    <property type="component" value="Chromosome"/>
</dbReference>
<evidence type="ECO:0000259" key="2">
    <source>
        <dbReference type="Pfam" id="PF14028"/>
    </source>
</evidence>
<dbReference type="KEGG" id="mgot:MgSA37_03131"/>
<feature type="domain" description="Thiopeptide-type bacteriocin biosynthesis" evidence="2">
    <location>
        <begin position="741"/>
        <end position="1004"/>
    </location>
</feature>
<dbReference type="InterPro" id="IPR006827">
    <property type="entry name" value="Lant_deHydtase_N"/>
</dbReference>
<dbReference type="InterPro" id="IPR023809">
    <property type="entry name" value="Thiopep_bacteriocin_synth_dom"/>
</dbReference>
<dbReference type="RefSeq" id="WP_096353077.1">
    <property type="nucleotide sequence ID" value="NZ_AP017313.1"/>
</dbReference>
<sequence>MFNLDFNPYLFLRTPALSYRDYKPEILTELLKTQFFQSAIFFASESLYLELERYGFDYYNLDKKVKISLHKYFNRMCHRPTPFGMFSAFSSTCWSSISNNAEKCVLEENGEVYITPDFQFTAEIARRMERTGEFNNVKYYTNDSIYTIQNEKRYLTTSYDTNRKKTDFFINSFHTDRLLNKLLNFCNEGKKISEVVAWLNNFIDETEDVKAYVKDLINEGLLVSELCPNMTGEKYFSRVVSIANARKFNSELAREISMYNALVNKIAFKQKLDIKALSENHLYQLSKTKFKSMFYVGYERETKSSIDPKYQEYIKEGLDCLKIITSDATPKALKDFKNKFKARFEDQEVPLLQALDRESGIGYEGLETNVVTSELLDGIQLDLQSNSLNFTWTPIHEFFLSKFLRTKNDEPILITDKELEKLKAPSELKAPPSFSVVFRLFGDKVWIEQAGGCTATALLGRFTLFSEKVLDEVRYIAAVEEKSNNGVIFAEISCFNDEHAANINSNSGIRAFEIPIGVHSTLPGPNIISLSDLAISIIDNNIILRSKKHNKIVIPRLSSAFNYGRSELSIFMFLCDLQYQGLKFNFNFDLRTLLPGISYYPRVEYKNCILFPATWVLNAEEIADISEGNSSADNFFKISEKIRLTKHFALTEGDNQLLFDQSDPGSIALFMKVIKNKATVVLQEVFLKETTDVCNREGKPFAGQFIAAVFSRDVTYTQSALWQINRKKNKVKRIYLPGDEWVYLKIYCHPATSNNILVKCVKNIIAGLKKQNKLTSWYFIRYNDPENHLRIRIQTNPDDTATVVRYFEKKIRTYVEKGIINNLLLDTYKREIERYGAETIVYAENAFNASSELVLAYLKNIGTGEFDFSELHLALLSADALLEIFFPEYSSRIYLLKNIHENMKHEFDDSKQVKMQLDNKYREYSTFINNMKSNQALIVGIAGKKEYAAYLKSLSLLKTTAQLFFPGKLMKLAADVIHMHLNRLFNEKQRSHEFIIYYLLYKYYLSVKARKDRELLNFAPASKRPAVNQVNETVFK</sequence>
<keyword evidence="4" id="KW-1185">Reference proteome</keyword>
<proteinExistence type="predicted"/>
<evidence type="ECO:0000313" key="3">
    <source>
        <dbReference type="EMBL" id="BAU54951.1"/>
    </source>
</evidence>
<dbReference type="EMBL" id="AP017313">
    <property type="protein sequence ID" value="BAU54951.1"/>
    <property type="molecule type" value="Genomic_DNA"/>
</dbReference>
<organism evidence="3 4">
    <name type="scientific">Mucilaginibacter gotjawali</name>
    <dbReference type="NCBI Taxonomy" id="1550579"/>
    <lineage>
        <taxon>Bacteria</taxon>
        <taxon>Pseudomonadati</taxon>
        <taxon>Bacteroidota</taxon>
        <taxon>Sphingobacteriia</taxon>
        <taxon>Sphingobacteriales</taxon>
        <taxon>Sphingobacteriaceae</taxon>
        <taxon>Mucilaginibacter</taxon>
    </lineage>
</organism>
<evidence type="ECO:0000313" key="4">
    <source>
        <dbReference type="Proteomes" id="UP000218263"/>
    </source>
</evidence>
<dbReference type="Pfam" id="PF04738">
    <property type="entry name" value="Lant_dehydr_N"/>
    <property type="match status" value="1"/>
</dbReference>
<dbReference type="AlphaFoldDB" id="A0A0X8X3C7"/>